<gene>
    <name evidence="3" type="ORF">C4F40_14140</name>
</gene>
<dbReference type="InterPro" id="IPR008964">
    <property type="entry name" value="Invasin/intimin_cell_adhesion"/>
</dbReference>
<sequence length="981" mass="108249">MASHNSSVSEQVVVDVAGNVTIAHLESWANIYVYHLAKDKIASISSASPLTTGSFRTLGQPTSSIVDAGSRLSMSLSPNGKPYIIYTKANSGGTVTPVIQRYHLIPDMSIPDEEPEPETDPDAEEVVTTPKQVEALDRGLVAVRGGKDNVLVSWRLLGNESMDLGFNVYRDGIKLNTEPIINSTNYRDQTTENGKYIVVPVIGEDEGESSYEATVWTQGFLSIPLDMPPTGVSQNGSPYTHTANDLSVGDLDGDGEYEVIVKWEPTLTGDNGNGQRGKVYFDAYKLDGTKLWRIDMGINVRAGAHYTQFLVYDFDGDGKAELAMRTSDGTVDGTGVVIGDGSADYREPSGFILTGPEYLTIFEGATGRAMASVDYVPERGRVADWGDGYGNRVDRFVAAVAYLDGQRPSMVFGRGYYTRMVRAAWDWRDGKLTQRWVFDTNDRGNESYEHSGNHQMSVADVDNDGKDEIINGASIINDNGKRYSNTGRGHADALHVSRMDPDKPNQMIWQPHESVSTYGDAAILLRDARTNESIVKVEASRDIGRAMAADIDPRYKGYEMWSAAGGLYNVSGLQVATTHPSSMNFGIWWDGDLLRELLDGTSIYKWDYLTNTQKRAVDFSPYNVVSNNSTKATPGLSADLLGDWREEVIFRTEDSKELLLFSTAIPTDHKLYTLMHDPQYRVAIAWQNSSYNQPPHPSFYLGADMQPQEAPNVELVELVKKQQEIDFPALGESTYNIKQLLPQATATSGLMVKYTSDNPNVVTVEGQRLNFVGVGSVNITATQSGNVAWEPADAVTKPLVINKGVQTISFEPLPTLTVGDKPFAPVAESSSELPVTFQTQDPALATIVSNEILVLEEGRAEIVAQQEGNALWSAADPVVQQLEILAMPAMEVVKVITPNGDGDNDVLIVREIQRYPENTFRIFNRQGQQLFHLDGYNNVDRVFEGRDASGNLLNDGTYFFKLEWIQEGKKVHQNGWFYLKR</sequence>
<evidence type="ECO:0000313" key="3">
    <source>
        <dbReference type="EMBL" id="MBE8721864.1"/>
    </source>
</evidence>
<feature type="domain" description="Rhamnogalacturonan I lyase beta-sheet" evidence="1">
    <location>
        <begin position="131"/>
        <end position="216"/>
    </location>
</feature>
<dbReference type="Pfam" id="PF21348">
    <property type="entry name" value="RGL11_C"/>
    <property type="match status" value="1"/>
</dbReference>
<dbReference type="Proteomes" id="UP000618319">
    <property type="component" value="Unassembled WGS sequence"/>
</dbReference>
<dbReference type="PANTHER" id="PTHR43118">
    <property type="entry name" value="RHAMNOGALACTURONAN LYASE (EUROFUNG)"/>
    <property type="match status" value="1"/>
</dbReference>
<dbReference type="CDD" id="cd10318">
    <property type="entry name" value="RGL11"/>
    <property type="match status" value="1"/>
</dbReference>
<dbReference type="PANTHER" id="PTHR43118:SF1">
    <property type="entry name" value="RHAMNOGALACTURONAN LYASE (EUROFUNG)"/>
    <property type="match status" value="1"/>
</dbReference>
<dbReference type="InterPro" id="IPR041624">
    <property type="entry name" value="RGI_lyase"/>
</dbReference>
<evidence type="ECO:0008006" key="5">
    <source>
        <dbReference type="Google" id="ProtNLM"/>
    </source>
</evidence>
<dbReference type="Gene3D" id="2.60.40.10">
    <property type="entry name" value="Immunoglobulins"/>
    <property type="match status" value="1"/>
</dbReference>
<protein>
    <recommendedName>
        <fullName evidence="5">Rhamnogalacturonan I lyase beta-sheet domain-containing protein</fullName>
    </recommendedName>
</protein>
<dbReference type="SUPFAM" id="SSF49373">
    <property type="entry name" value="Invasin/intimin cell-adhesion fragments"/>
    <property type="match status" value="1"/>
</dbReference>
<evidence type="ECO:0000313" key="4">
    <source>
        <dbReference type="Proteomes" id="UP000618319"/>
    </source>
</evidence>
<dbReference type="InterPro" id="IPR034641">
    <property type="entry name" value="RGL11"/>
</dbReference>
<dbReference type="EMBL" id="PSKQ01000022">
    <property type="protein sequence ID" value="MBE8721864.1"/>
    <property type="molecule type" value="Genomic_DNA"/>
</dbReference>
<dbReference type="InterPro" id="IPR026341">
    <property type="entry name" value="T9SS_type_B"/>
</dbReference>
<feature type="domain" description="Rhamnogalacturonan lyase family 11 C-terminal" evidence="2">
    <location>
        <begin position="220"/>
        <end position="711"/>
    </location>
</feature>
<organism evidence="3 4">
    <name type="scientific">Sphingobacterium pedocola</name>
    <dbReference type="NCBI Taxonomy" id="2082722"/>
    <lineage>
        <taxon>Bacteria</taxon>
        <taxon>Pseudomonadati</taxon>
        <taxon>Bacteroidota</taxon>
        <taxon>Sphingobacteriia</taxon>
        <taxon>Sphingobacteriales</taxon>
        <taxon>Sphingobacteriaceae</taxon>
        <taxon>Sphingobacterium</taxon>
    </lineage>
</organism>
<reference evidence="3 4" key="1">
    <citation type="submission" date="2018-02" db="EMBL/GenBank/DDBJ databases">
        <title>Sphingobacterium KA21.</title>
        <authorList>
            <person name="Vasarhelyi B.M."/>
            <person name="Deshmukh S."/>
            <person name="Balint B."/>
            <person name="Kukolya J."/>
        </authorList>
    </citation>
    <scope>NUCLEOTIDE SEQUENCE [LARGE SCALE GENOMIC DNA]</scope>
    <source>
        <strain evidence="3 4">Ka21</strain>
    </source>
</reference>
<dbReference type="Pfam" id="PF13585">
    <property type="entry name" value="CHU_C"/>
    <property type="match status" value="1"/>
</dbReference>
<name>A0ABR9T9U4_9SPHI</name>
<comment type="caution">
    <text evidence="3">The sequence shown here is derived from an EMBL/GenBank/DDBJ whole genome shotgun (WGS) entry which is preliminary data.</text>
</comment>
<evidence type="ECO:0000259" key="2">
    <source>
        <dbReference type="Pfam" id="PF21348"/>
    </source>
</evidence>
<dbReference type="SUPFAM" id="SSF69318">
    <property type="entry name" value="Integrin alpha N-terminal domain"/>
    <property type="match status" value="1"/>
</dbReference>
<evidence type="ECO:0000259" key="1">
    <source>
        <dbReference type="Pfam" id="PF18370"/>
    </source>
</evidence>
<proteinExistence type="predicted"/>
<dbReference type="Pfam" id="PF18370">
    <property type="entry name" value="RGI_lyase"/>
    <property type="match status" value="1"/>
</dbReference>
<dbReference type="InterPro" id="IPR049366">
    <property type="entry name" value="RGL11_C"/>
</dbReference>
<keyword evidence="4" id="KW-1185">Reference proteome</keyword>
<dbReference type="InterPro" id="IPR028994">
    <property type="entry name" value="Integrin_alpha_N"/>
</dbReference>
<dbReference type="Gene3D" id="2.60.40.1080">
    <property type="match status" value="1"/>
</dbReference>
<dbReference type="InterPro" id="IPR013783">
    <property type="entry name" value="Ig-like_fold"/>
</dbReference>
<dbReference type="NCBIfam" id="TIGR04131">
    <property type="entry name" value="Bac_Flav_CTERM"/>
    <property type="match status" value="1"/>
</dbReference>
<accession>A0ABR9T9U4</accession>